<evidence type="ECO:0000256" key="1">
    <source>
        <dbReference type="SAM" id="MobiDB-lite"/>
    </source>
</evidence>
<reference evidence="3 4" key="1">
    <citation type="submission" date="2019-02" db="EMBL/GenBank/DDBJ databases">
        <title>Deep-cultivation of Planctomycetes and their phenomic and genomic characterization uncovers novel biology.</title>
        <authorList>
            <person name="Wiegand S."/>
            <person name="Jogler M."/>
            <person name="Boedeker C."/>
            <person name="Pinto D."/>
            <person name="Vollmers J."/>
            <person name="Rivas-Marin E."/>
            <person name="Kohn T."/>
            <person name="Peeters S.H."/>
            <person name="Heuer A."/>
            <person name="Rast P."/>
            <person name="Oberbeckmann S."/>
            <person name="Bunk B."/>
            <person name="Jeske O."/>
            <person name="Meyerdierks A."/>
            <person name="Storesund J.E."/>
            <person name="Kallscheuer N."/>
            <person name="Luecker S."/>
            <person name="Lage O.M."/>
            <person name="Pohl T."/>
            <person name="Merkel B.J."/>
            <person name="Hornburger P."/>
            <person name="Mueller R.-W."/>
            <person name="Bruemmer F."/>
            <person name="Labrenz M."/>
            <person name="Spormann A.M."/>
            <person name="Op den Camp H."/>
            <person name="Overmann J."/>
            <person name="Amann R."/>
            <person name="Jetten M.S.M."/>
            <person name="Mascher T."/>
            <person name="Medema M.H."/>
            <person name="Devos D.P."/>
            <person name="Kaster A.-K."/>
            <person name="Ovreas L."/>
            <person name="Rohde M."/>
            <person name="Galperin M.Y."/>
            <person name="Jogler C."/>
        </authorList>
    </citation>
    <scope>NUCLEOTIDE SEQUENCE [LARGE SCALE GENOMIC DNA]</scope>
    <source>
        <strain evidence="3 4">Pan153</strain>
    </source>
</reference>
<dbReference type="EMBL" id="CP036317">
    <property type="protein sequence ID" value="QDV17252.1"/>
    <property type="molecule type" value="Genomic_DNA"/>
</dbReference>
<evidence type="ECO:0000259" key="2">
    <source>
        <dbReference type="Pfam" id="PF11845"/>
    </source>
</evidence>
<dbReference type="OrthoDB" id="5568461at2"/>
<gene>
    <name evidence="3" type="ORF">Pan153_18870</name>
</gene>
<dbReference type="RefSeq" id="WP_145455304.1">
    <property type="nucleotide sequence ID" value="NZ_CP036317.1"/>
</dbReference>
<feature type="region of interest" description="Disordered" evidence="1">
    <location>
        <begin position="26"/>
        <end position="50"/>
    </location>
</feature>
<name>A0A518FLL7_9PLAN</name>
<evidence type="ECO:0000313" key="4">
    <source>
        <dbReference type="Proteomes" id="UP000320839"/>
    </source>
</evidence>
<organism evidence="3 4">
    <name type="scientific">Gimesia panareensis</name>
    <dbReference type="NCBI Taxonomy" id="2527978"/>
    <lineage>
        <taxon>Bacteria</taxon>
        <taxon>Pseudomonadati</taxon>
        <taxon>Planctomycetota</taxon>
        <taxon>Planctomycetia</taxon>
        <taxon>Planctomycetales</taxon>
        <taxon>Planctomycetaceae</taxon>
        <taxon>Gimesia</taxon>
    </lineage>
</organism>
<feature type="domain" description="Tll0287-like" evidence="2">
    <location>
        <begin position="73"/>
        <end position="175"/>
    </location>
</feature>
<dbReference type="Proteomes" id="UP000320839">
    <property type="component" value="Chromosome"/>
</dbReference>
<accession>A0A518FLL7</accession>
<protein>
    <recommendedName>
        <fullName evidence="2">Tll0287-like domain-containing protein</fullName>
    </recommendedName>
</protein>
<sequence>MLKTGFVTSLAVTFLFLFTLNLSGEDRQTKNKSGKPAAKGAAQQPSEAAVKRTRDTVKMLDDIYKNAVVLITDKYVNDEEDFPAGSAAVELFKRVGKTGFHHVRLIDATGEPYEPKNVAKTKFEKQGIKQLKAGKPYYDEVVIKDGQPYLQAITPIPVVMKKCVMCHPHYKDAKPGQPIGAISYELPIK</sequence>
<dbReference type="AlphaFoldDB" id="A0A518FLL7"/>
<evidence type="ECO:0000313" key="3">
    <source>
        <dbReference type="EMBL" id="QDV17252.1"/>
    </source>
</evidence>
<dbReference type="InterPro" id="IPR021796">
    <property type="entry name" value="Tll0287-like_dom"/>
</dbReference>
<dbReference type="Pfam" id="PF11845">
    <property type="entry name" value="Tll0287-like"/>
    <property type="match status" value="1"/>
</dbReference>
<proteinExistence type="predicted"/>